<keyword evidence="4" id="KW-1185">Reference proteome</keyword>
<feature type="compositionally biased region" description="Low complexity" evidence="2">
    <location>
        <begin position="189"/>
        <end position="203"/>
    </location>
</feature>
<accession>A0AA41MP81</accession>
<evidence type="ECO:0000256" key="1">
    <source>
        <dbReference type="ARBA" id="ARBA00004123"/>
    </source>
</evidence>
<proteinExistence type="predicted"/>
<comment type="caution">
    <text evidence="3">The sequence shown here is derived from an EMBL/GenBank/DDBJ whole genome shotgun (WGS) entry which is preliminary data.</text>
</comment>
<protein>
    <submittedName>
        <fullName evidence="3">Homeobox protein ESX1</fullName>
    </submittedName>
</protein>
<dbReference type="InterPro" id="IPR009057">
    <property type="entry name" value="Homeodomain-like_sf"/>
</dbReference>
<dbReference type="GO" id="GO:0000977">
    <property type="term" value="F:RNA polymerase II transcription regulatory region sequence-specific DNA binding"/>
    <property type="evidence" value="ECO:0007669"/>
    <property type="project" value="TreeGrafter"/>
</dbReference>
<dbReference type="EMBL" id="JAATJV010253100">
    <property type="protein sequence ID" value="MBZ3875601.1"/>
    <property type="molecule type" value="Genomic_DNA"/>
</dbReference>
<dbReference type="Gene3D" id="1.10.10.60">
    <property type="entry name" value="Homeodomain-like"/>
    <property type="match status" value="2"/>
</dbReference>
<keyword evidence="3" id="KW-0238">DNA-binding</keyword>
<evidence type="ECO:0000313" key="3">
    <source>
        <dbReference type="EMBL" id="MBZ3875601.1"/>
    </source>
</evidence>
<reference evidence="3" key="1">
    <citation type="submission" date="2020-03" db="EMBL/GenBank/DDBJ databases">
        <title>Studies in the Genomics of Life Span.</title>
        <authorList>
            <person name="Glass D."/>
        </authorList>
    </citation>
    <scope>NUCLEOTIDE SEQUENCE</scope>
    <source>
        <strain evidence="3">SUZIE</strain>
        <tissue evidence="3">Muscle</tissue>
    </source>
</reference>
<feature type="compositionally biased region" description="Basic and acidic residues" evidence="2">
    <location>
        <begin position="156"/>
        <end position="166"/>
    </location>
</feature>
<feature type="region of interest" description="Disordered" evidence="2">
    <location>
        <begin position="139"/>
        <end position="243"/>
    </location>
</feature>
<feature type="compositionally biased region" description="Basic and acidic residues" evidence="2">
    <location>
        <begin position="73"/>
        <end position="86"/>
    </location>
</feature>
<gene>
    <name evidence="3" type="ORF">SUZIE_133755</name>
</gene>
<comment type="subcellular location">
    <subcellularLocation>
        <location evidence="1">Nucleus</location>
    </subcellularLocation>
</comment>
<organism evidence="3 4">
    <name type="scientific">Sciurus carolinensis</name>
    <name type="common">Eastern gray squirrel</name>
    <dbReference type="NCBI Taxonomy" id="30640"/>
    <lineage>
        <taxon>Eukaryota</taxon>
        <taxon>Metazoa</taxon>
        <taxon>Chordata</taxon>
        <taxon>Craniata</taxon>
        <taxon>Vertebrata</taxon>
        <taxon>Euteleostomi</taxon>
        <taxon>Mammalia</taxon>
        <taxon>Eutheria</taxon>
        <taxon>Euarchontoglires</taxon>
        <taxon>Glires</taxon>
        <taxon>Rodentia</taxon>
        <taxon>Sciuromorpha</taxon>
        <taxon>Sciuridae</taxon>
        <taxon>Sciurinae</taxon>
        <taxon>Sciurini</taxon>
        <taxon>Sciurus</taxon>
    </lineage>
</organism>
<dbReference type="GO" id="GO:0005634">
    <property type="term" value="C:nucleus"/>
    <property type="evidence" value="ECO:0007669"/>
    <property type="project" value="UniProtKB-SubCell"/>
</dbReference>
<dbReference type="GO" id="GO:0000981">
    <property type="term" value="F:DNA-binding transcription factor activity, RNA polymerase II-specific"/>
    <property type="evidence" value="ECO:0007669"/>
    <property type="project" value="TreeGrafter"/>
</dbReference>
<sequence length="273" mass="30056">MDGEDQYCGSNYYGLGMYEVDMNVEEQGVAVEAAKAGSGHFGENVGLFDNKKLESDMIQEGDVGLVGHGSSLEPRRQPQPMEREELAAVVPLPRRRRPRIQYKFSKWQLQELESLFQESQYPDVLSSLIDGTRIMDRPQECGREDASNQSLGIGELKGEVQDKKPTDSSVIAVGGDDHGQKIRPEPEQGAAAEGCDAGAGALGPVNDNENQKGGGGDEKPRLQELKEPGHEAAEGFQAGDEEHGDFCNKFSQLQLQELERVFQRTQYPDVFAR</sequence>
<dbReference type="Proteomes" id="UP001166674">
    <property type="component" value="Unassembled WGS sequence"/>
</dbReference>
<feature type="region of interest" description="Disordered" evidence="2">
    <location>
        <begin position="63"/>
        <end position="86"/>
    </location>
</feature>
<dbReference type="CDD" id="cd00086">
    <property type="entry name" value="homeodomain"/>
    <property type="match status" value="2"/>
</dbReference>
<name>A0AA41MP81_SCICA</name>
<evidence type="ECO:0000256" key="2">
    <source>
        <dbReference type="SAM" id="MobiDB-lite"/>
    </source>
</evidence>
<keyword evidence="3" id="KW-0371">Homeobox</keyword>
<dbReference type="InterPro" id="IPR050649">
    <property type="entry name" value="Paired_Homeobox_TFs"/>
</dbReference>
<dbReference type="PANTHER" id="PTHR24329:SF543">
    <property type="entry name" value="FI01017P-RELATED"/>
    <property type="match status" value="1"/>
</dbReference>
<dbReference type="PANTHER" id="PTHR24329">
    <property type="entry name" value="HOMEOBOX PROTEIN ARISTALESS"/>
    <property type="match status" value="1"/>
</dbReference>
<dbReference type="InterPro" id="IPR001356">
    <property type="entry name" value="HD"/>
</dbReference>
<feature type="compositionally biased region" description="Basic and acidic residues" evidence="2">
    <location>
        <begin position="175"/>
        <end position="186"/>
    </location>
</feature>
<feature type="compositionally biased region" description="Basic and acidic residues" evidence="2">
    <location>
        <begin position="215"/>
        <end position="233"/>
    </location>
</feature>
<dbReference type="AlphaFoldDB" id="A0AA41MP81"/>
<evidence type="ECO:0000313" key="4">
    <source>
        <dbReference type="Proteomes" id="UP001166674"/>
    </source>
</evidence>
<dbReference type="SUPFAM" id="SSF46689">
    <property type="entry name" value="Homeodomain-like"/>
    <property type="match status" value="1"/>
</dbReference>